<evidence type="ECO:0000313" key="1">
    <source>
        <dbReference type="EMBL" id="CAK7324880.1"/>
    </source>
</evidence>
<gene>
    <name evidence="1" type="ORF">DCAF_LOCUS2546</name>
</gene>
<dbReference type="EMBL" id="CAWUPB010000793">
    <property type="protein sequence ID" value="CAK7324880.1"/>
    <property type="molecule type" value="Genomic_DNA"/>
</dbReference>
<comment type="caution">
    <text evidence="1">The sequence shown here is derived from an EMBL/GenBank/DDBJ whole genome shotgun (WGS) entry which is preliminary data.</text>
</comment>
<organism evidence="1 2">
    <name type="scientific">Dovyalis caffra</name>
    <dbReference type="NCBI Taxonomy" id="77055"/>
    <lineage>
        <taxon>Eukaryota</taxon>
        <taxon>Viridiplantae</taxon>
        <taxon>Streptophyta</taxon>
        <taxon>Embryophyta</taxon>
        <taxon>Tracheophyta</taxon>
        <taxon>Spermatophyta</taxon>
        <taxon>Magnoliopsida</taxon>
        <taxon>eudicotyledons</taxon>
        <taxon>Gunneridae</taxon>
        <taxon>Pentapetalae</taxon>
        <taxon>rosids</taxon>
        <taxon>fabids</taxon>
        <taxon>Malpighiales</taxon>
        <taxon>Salicaceae</taxon>
        <taxon>Flacourtieae</taxon>
        <taxon>Dovyalis</taxon>
    </lineage>
</organism>
<dbReference type="AlphaFoldDB" id="A0AAV1QX46"/>
<sequence>MVASARRMIPVAGQWFDFNCIARNPECFAFERGCSRYFNFLFDGVLYIGDAADTGVDKTDDSSPGVAVSVITCRHLIQWLET</sequence>
<name>A0AAV1QX46_9ROSI</name>
<keyword evidence="2" id="KW-1185">Reference proteome</keyword>
<proteinExistence type="predicted"/>
<dbReference type="Proteomes" id="UP001314170">
    <property type="component" value="Unassembled WGS sequence"/>
</dbReference>
<evidence type="ECO:0000313" key="2">
    <source>
        <dbReference type="Proteomes" id="UP001314170"/>
    </source>
</evidence>
<accession>A0AAV1QX46</accession>
<reference evidence="1 2" key="1">
    <citation type="submission" date="2024-01" db="EMBL/GenBank/DDBJ databases">
        <authorList>
            <person name="Waweru B."/>
        </authorList>
    </citation>
    <scope>NUCLEOTIDE SEQUENCE [LARGE SCALE GENOMIC DNA]</scope>
</reference>
<protein>
    <submittedName>
        <fullName evidence="1">Uncharacterized protein</fullName>
    </submittedName>
</protein>